<protein>
    <recommendedName>
        <fullName evidence="4">Variable surface protein</fullName>
    </recommendedName>
</protein>
<dbReference type="Proteomes" id="UP000054561">
    <property type="component" value="Unassembled WGS sequence"/>
</dbReference>
<keyword evidence="1" id="KW-1133">Transmembrane helix</keyword>
<evidence type="ECO:0008006" key="4">
    <source>
        <dbReference type="Google" id="ProtNLM"/>
    </source>
</evidence>
<evidence type="ECO:0000313" key="2">
    <source>
        <dbReference type="EMBL" id="KJP89495.1"/>
    </source>
</evidence>
<dbReference type="EMBL" id="KQ001651">
    <property type="protein sequence ID" value="KJP89495.1"/>
    <property type="molecule type" value="Genomic_DNA"/>
</dbReference>
<proteinExistence type="predicted"/>
<feature type="transmembrane region" description="Helical" evidence="1">
    <location>
        <begin position="174"/>
        <end position="193"/>
    </location>
</feature>
<dbReference type="GeneID" id="24266252"/>
<gene>
    <name evidence="2" type="ORF">AK88_00938</name>
</gene>
<dbReference type="Pfam" id="PF12420">
    <property type="entry name" value="DUF3671"/>
    <property type="match status" value="1"/>
</dbReference>
<dbReference type="OMA" id="CKDIFFA"/>
<keyword evidence="3" id="KW-1185">Reference proteome</keyword>
<sequence>MYYSVNAMKCNKRGNPLIKYITLFPFIWVSFCTELENISNGKNSSLIAEYRPLLEYLKEAELYESELEDYLLNCRSNKIITFPDNGPVREGSNGLTLYDILLKSCSICLTIYKDKLKRKYAESKGLRRLNYYFEQKIFDVIDSINEKKLQSKGYVRTIIGSIVRKWSIRKIAKVCSIPLIGIILLIALGISAITTPAMLNVFAGISGIVFTLLTFAILFVPMYTMTKVVKYYGLEAGLDELNFWEFCVFWHHIFFPKGCKK</sequence>
<dbReference type="AlphaFoldDB" id="A0A0D9QQV6"/>
<dbReference type="VEuPathDB" id="PlasmoDB:AK88_00938"/>
<organism evidence="2 3">
    <name type="scientific">Plasmodium fragile</name>
    <dbReference type="NCBI Taxonomy" id="5857"/>
    <lineage>
        <taxon>Eukaryota</taxon>
        <taxon>Sar</taxon>
        <taxon>Alveolata</taxon>
        <taxon>Apicomplexa</taxon>
        <taxon>Aconoidasida</taxon>
        <taxon>Haemosporida</taxon>
        <taxon>Plasmodiidae</taxon>
        <taxon>Plasmodium</taxon>
        <taxon>Plasmodium (Plasmodium)</taxon>
    </lineage>
</organism>
<feature type="transmembrane region" description="Helical" evidence="1">
    <location>
        <begin position="199"/>
        <end position="220"/>
    </location>
</feature>
<evidence type="ECO:0000313" key="3">
    <source>
        <dbReference type="Proteomes" id="UP000054561"/>
    </source>
</evidence>
<keyword evidence="1" id="KW-0812">Transmembrane</keyword>
<dbReference type="RefSeq" id="XP_012334005.1">
    <property type="nucleotide sequence ID" value="XM_012478582.1"/>
</dbReference>
<accession>A0A0D9QQV6</accession>
<name>A0A0D9QQV6_PLAFR</name>
<evidence type="ECO:0000256" key="1">
    <source>
        <dbReference type="SAM" id="Phobius"/>
    </source>
</evidence>
<keyword evidence="1" id="KW-0472">Membrane</keyword>
<reference evidence="2 3" key="1">
    <citation type="submission" date="2014-03" db="EMBL/GenBank/DDBJ databases">
        <title>The Genome Sequence of Plasmodium fragile nilgiri.</title>
        <authorList>
            <consortium name="The Broad Institute Genomics Platform"/>
            <consortium name="The Broad Institute Genome Sequencing Center for Infectious Disease"/>
            <person name="Neafsey D."/>
            <person name="Duraisingh M."/>
            <person name="Young S.K."/>
            <person name="Zeng Q."/>
            <person name="Gargeya S."/>
            <person name="Abouelleil A."/>
            <person name="Alvarado L."/>
            <person name="Chapman S.B."/>
            <person name="Gainer-Dewar J."/>
            <person name="Goldberg J."/>
            <person name="Griggs A."/>
            <person name="Gujja S."/>
            <person name="Hansen M."/>
            <person name="Howarth C."/>
            <person name="Imamovic A."/>
            <person name="Larimer J."/>
            <person name="Pearson M."/>
            <person name="Poon T.W."/>
            <person name="Priest M."/>
            <person name="Roberts A."/>
            <person name="Saif S."/>
            <person name="Shea T."/>
            <person name="Sykes S."/>
            <person name="Wortman J."/>
            <person name="Nusbaum C."/>
            <person name="Birren B."/>
        </authorList>
    </citation>
    <scope>NUCLEOTIDE SEQUENCE [LARGE SCALE GENOMIC DNA]</scope>
    <source>
        <strain evidence="3">nilgiri</strain>
    </source>
</reference>
<dbReference type="InterPro" id="IPR022139">
    <property type="entry name" value="Fam-L/Fam-M-like_plasmodium"/>
</dbReference>
<dbReference type="OrthoDB" id="388752at2759"/>